<evidence type="ECO:0000256" key="10">
    <source>
        <dbReference type="ARBA" id="ARBA00023180"/>
    </source>
</evidence>
<evidence type="ECO:0000256" key="2">
    <source>
        <dbReference type="ARBA" id="ARBA00009592"/>
    </source>
</evidence>
<keyword evidence="7 12" id="KW-1133">Transmembrane helix</keyword>
<dbReference type="InterPro" id="IPR001611">
    <property type="entry name" value="Leu-rich_rpt"/>
</dbReference>
<evidence type="ECO:0000313" key="13">
    <source>
        <dbReference type="Proteomes" id="UP001652623"/>
    </source>
</evidence>
<dbReference type="SUPFAM" id="SSF52058">
    <property type="entry name" value="L domain-like"/>
    <property type="match status" value="1"/>
</dbReference>
<name>A0ABM3IWU2_ZIZJJ</name>
<evidence type="ECO:0000256" key="1">
    <source>
        <dbReference type="ARBA" id="ARBA00004251"/>
    </source>
</evidence>
<organism evidence="13 14">
    <name type="scientific">Ziziphus jujuba</name>
    <name type="common">Chinese jujube</name>
    <name type="synonym">Ziziphus sativa</name>
    <dbReference type="NCBI Taxonomy" id="326968"/>
    <lineage>
        <taxon>Eukaryota</taxon>
        <taxon>Viridiplantae</taxon>
        <taxon>Streptophyta</taxon>
        <taxon>Embryophyta</taxon>
        <taxon>Tracheophyta</taxon>
        <taxon>Spermatophyta</taxon>
        <taxon>Magnoliopsida</taxon>
        <taxon>eudicotyledons</taxon>
        <taxon>Gunneridae</taxon>
        <taxon>Pentapetalae</taxon>
        <taxon>rosids</taxon>
        <taxon>fabids</taxon>
        <taxon>Rosales</taxon>
        <taxon>Rhamnaceae</taxon>
        <taxon>Paliureae</taxon>
        <taxon>Ziziphus</taxon>
    </lineage>
</organism>
<dbReference type="InterPro" id="IPR032675">
    <property type="entry name" value="LRR_dom_sf"/>
</dbReference>
<reference evidence="14" key="1">
    <citation type="submission" date="2025-08" db="UniProtKB">
        <authorList>
            <consortium name="RefSeq"/>
        </authorList>
    </citation>
    <scope>IDENTIFICATION</scope>
    <source>
        <tissue evidence="14">Seedling</tissue>
    </source>
</reference>
<evidence type="ECO:0000256" key="9">
    <source>
        <dbReference type="ARBA" id="ARBA00023170"/>
    </source>
</evidence>
<feature type="transmembrane region" description="Helical" evidence="12">
    <location>
        <begin position="313"/>
        <end position="335"/>
    </location>
</feature>
<sequence>MRNSSIHGIIPPVCDRGCKLKMIDLSQNQFEGPLPRFLSNCTMLEFINLGDNRLNDVFPSWYGTLPELRVLVLRSNRLYGVIKKLGSNYEFPNLRIADLSDNSFTGILPSGYFKIWNSMKGINATNSSYIMESSNIHSKQVHWNFGFNYSVTITNKGTIMDYKKIRENFGLIDLSRNKFEGGIPECIGNLSGIHALNLSHNNLSGCIPSSLGNIRELESLDLSQNKLSGEIPQQLAQLTFLSVFNVSHNFLGGPIPTGHQFDTFEINSYEGNLELCGDPLPNKCNNSDTSSHPPNSPNPEEDQDSRSLFELDWKFVVIGYCSGAVVGMIIGHFVIKKNPFWFFMTFGLRQHNGRRRRRRRT</sequence>
<dbReference type="RefSeq" id="XP_048337008.1">
    <property type="nucleotide sequence ID" value="XM_048481051.2"/>
</dbReference>
<dbReference type="Proteomes" id="UP001652623">
    <property type="component" value="Chromosome 9"/>
</dbReference>
<comment type="subcellular location">
    <subcellularLocation>
        <location evidence="1">Cell membrane</location>
        <topology evidence="1">Single-pass type I membrane protein</topology>
    </subcellularLocation>
</comment>
<proteinExistence type="inferred from homology"/>
<keyword evidence="6" id="KW-0677">Repeat</keyword>
<keyword evidence="4" id="KW-0433">Leucine-rich repeat</keyword>
<feature type="region of interest" description="Disordered" evidence="11">
    <location>
        <begin position="283"/>
        <end position="304"/>
    </location>
</feature>
<evidence type="ECO:0000256" key="12">
    <source>
        <dbReference type="SAM" id="Phobius"/>
    </source>
</evidence>
<comment type="similarity">
    <text evidence="2">Belongs to the RLP family.</text>
</comment>
<evidence type="ECO:0000313" key="14">
    <source>
        <dbReference type="RefSeq" id="XP_048337008.1"/>
    </source>
</evidence>
<accession>A0ABM3IWU2</accession>
<dbReference type="Pfam" id="PF00560">
    <property type="entry name" value="LRR_1"/>
    <property type="match status" value="5"/>
</dbReference>
<evidence type="ECO:0000256" key="11">
    <source>
        <dbReference type="SAM" id="MobiDB-lite"/>
    </source>
</evidence>
<evidence type="ECO:0000256" key="8">
    <source>
        <dbReference type="ARBA" id="ARBA00023136"/>
    </source>
</evidence>
<evidence type="ECO:0000256" key="5">
    <source>
        <dbReference type="ARBA" id="ARBA00022692"/>
    </source>
</evidence>
<protein>
    <submittedName>
        <fullName evidence="14">Receptor-like protein 33</fullName>
    </submittedName>
</protein>
<dbReference type="Gene3D" id="3.80.10.10">
    <property type="entry name" value="Ribonuclease Inhibitor"/>
    <property type="match status" value="1"/>
</dbReference>
<dbReference type="GeneID" id="125424237"/>
<evidence type="ECO:0000256" key="7">
    <source>
        <dbReference type="ARBA" id="ARBA00022989"/>
    </source>
</evidence>
<gene>
    <name evidence="14" type="primary">LOC125424237</name>
</gene>
<keyword evidence="10" id="KW-0325">Glycoprotein</keyword>
<keyword evidence="8 12" id="KW-0472">Membrane</keyword>
<keyword evidence="5 12" id="KW-0812">Transmembrane</keyword>
<keyword evidence="9" id="KW-0675">Receptor</keyword>
<evidence type="ECO:0000256" key="6">
    <source>
        <dbReference type="ARBA" id="ARBA00022737"/>
    </source>
</evidence>
<dbReference type="PANTHER" id="PTHR27004:SF447">
    <property type="entry name" value="RECEPTOR LIKE PROTEIN 30-LIKE"/>
    <property type="match status" value="1"/>
</dbReference>
<keyword evidence="13" id="KW-1185">Reference proteome</keyword>
<evidence type="ECO:0000256" key="3">
    <source>
        <dbReference type="ARBA" id="ARBA00022475"/>
    </source>
</evidence>
<evidence type="ECO:0000256" key="4">
    <source>
        <dbReference type="ARBA" id="ARBA00022614"/>
    </source>
</evidence>
<dbReference type="PRINTS" id="PR00019">
    <property type="entry name" value="LEURICHRPT"/>
</dbReference>
<dbReference type="PANTHER" id="PTHR27004">
    <property type="entry name" value="RECEPTOR-LIKE PROTEIN 12 ISOFORM X1"/>
    <property type="match status" value="1"/>
</dbReference>
<keyword evidence="3" id="KW-1003">Cell membrane</keyword>